<name>A0A0P1M7M6_9BACT</name>
<dbReference type="InterPro" id="IPR013783">
    <property type="entry name" value="Ig-like_fold"/>
</dbReference>
<accession>A0A0P1M7M6</accession>
<gene>
    <name evidence="2" type="ORF">JGI4_00222</name>
    <name evidence="1" type="ORF">JGI8_01360</name>
</gene>
<dbReference type="NCBIfam" id="TIGR04183">
    <property type="entry name" value="Por_Secre_tail"/>
    <property type="match status" value="1"/>
</dbReference>
<dbReference type="EMBL" id="CZVI01000019">
    <property type="protein sequence ID" value="CUS89897.1"/>
    <property type="molecule type" value="Genomic_DNA"/>
</dbReference>
<dbReference type="RefSeq" id="WP_075426328.1">
    <property type="nucleotide sequence ID" value="NZ_CZVI01000019.1"/>
</dbReference>
<dbReference type="Proteomes" id="UP000182011">
    <property type="component" value="Unassembled WGS sequence"/>
</dbReference>
<sequence length="673" mass="75959">MRLKILFFLLLIATFLSAQVSAPLLYFKRGMLWESFYYGKICPPFNNWQRINYGMDWPGFDPEWIGADIGGPASHLVSGGLIIAGLDSSGKVIAAEDWALYAGSVSPEPGAKYIVKKHHKIENHWQVNFSGPEEIIESVWEYNPNYQPQYQGDKPLPIRVERKAMQWSGSQADENYIIIEYVIKNISNELSPGDKFGLYNATIYKMYVLFTYAFSINSRAWRVLFYPQYSEGARNNRFFFIPTERLLFGYADDFPATTGRNEKYGYYSEGGPQRKGEWLAPGYPGLKFIYISPDSSGRANRINGYAWSAADDRIDLYGPFGTAGIGLEGRYAICKDPRNASSPVVSPGDPLWTTRRMWSLVSLGPWTLNPGDTIKIVTAEVIGGISYKEAIDPNTGASTVGNRGYSELLKNARRAQFNYENGYNVPDPPPTPNFTVRLFDEKEGVIANVIEWYDSVEAIPDRDYSGSEAYDLVGYRIYRSNYLPIGPWELIADIKKGDTQFYDPSKRKYKFVDTTVTIGFSYYYSITSYDTGHASWPPNLNARFPETNSNRVPPMESSIFANRMVVPFKATIPATSELDKILVVPNPFIARSGFVNPRDVDVIQFVNIPSPCAIRIYTIRGDLVKTINHNDGSGIASWNQVTDYGQYVESGIYIYHVETPDGKKKIGKFAIIR</sequence>
<accession>A0A0P1L9G2</accession>
<protein>
    <submittedName>
        <fullName evidence="2">Por secretion system C-terminal sorting domain-containing protein</fullName>
    </submittedName>
</protein>
<accession>A0A0N7MTF9</accession>
<evidence type="ECO:0000313" key="2">
    <source>
        <dbReference type="EMBL" id="CUU01256.1"/>
    </source>
</evidence>
<dbReference type="Gene3D" id="2.60.40.4070">
    <property type="match status" value="1"/>
</dbReference>
<evidence type="ECO:0000313" key="1">
    <source>
        <dbReference type="EMBL" id="CUS89897.1"/>
    </source>
</evidence>
<dbReference type="InterPro" id="IPR026444">
    <property type="entry name" value="Secre_tail"/>
</dbReference>
<accession>A0A0P1P4H1</accession>
<dbReference type="STRING" id="1633631.GCA_001442925_00224"/>
<accession>A0A0P1M5E9</accession>
<dbReference type="EMBL" id="FAOP01000001">
    <property type="protein sequence ID" value="CUU01256.1"/>
    <property type="molecule type" value="Genomic_DNA"/>
</dbReference>
<evidence type="ECO:0000313" key="4">
    <source>
        <dbReference type="Proteomes" id="UP000182200"/>
    </source>
</evidence>
<dbReference type="Gene3D" id="2.60.40.10">
    <property type="entry name" value="Immunoglobulins"/>
    <property type="match status" value="1"/>
</dbReference>
<reference evidence="1 4" key="2">
    <citation type="submission" date="2015-11" db="EMBL/GenBank/DDBJ databases">
        <authorList>
            <person name="Varghese N."/>
        </authorList>
    </citation>
    <scope>NUCLEOTIDE SEQUENCE [LARGE SCALE GENOMIC DNA]</scope>
    <source>
        <strain evidence="1 4">JGI-8</strain>
    </source>
</reference>
<accession>A0A0P1NX70</accession>
<evidence type="ECO:0000313" key="3">
    <source>
        <dbReference type="Proteomes" id="UP000182011"/>
    </source>
</evidence>
<dbReference type="Proteomes" id="UP000182200">
    <property type="component" value="Unassembled WGS sequence"/>
</dbReference>
<dbReference type="AlphaFoldDB" id="A0A0P1M7M6"/>
<proteinExistence type="predicted"/>
<accession>A0A0S4MRQ6</accession>
<accession>A0A0P1M7F0</accession>
<keyword evidence="4" id="KW-1185">Reference proteome</keyword>
<organism evidence="2 3">
    <name type="scientific">Candidatus Kryptonium thompsonii</name>
    <dbReference type="NCBI Taxonomy" id="1633631"/>
    <lineage>
        <taxon>Bacteria</taxon>
        <taxon>Pseudomonadati</taxon>
        <taxon>Candidatus Kryptoniota</taxon>
        <taxon>Candidatus Kryptonium</taxon>
    </lineage>
</organism>
<reference evidence="2 3" key="1">
    <citation type="submission" date="2015-11" db="EMBL/GenBank/DDBJ databases">
        <authorList>
            <person name="Zhang Y."/>
            <person name="Guo Z."/>
        </authorList>
    </citation>
    <scope>NUCLEOTIDE SEQUENCE [LARGE SCALE GENOMIC DNA]</scope>
    <source>
        <strain evidence="2">JGI-4</strain>
    </source>
</reference>